<dbReference type="Proteomes" id="UP000245626">
    <property type="component" value="Unassembled WGS sequence"/>
</dbReference>
<sequence>MSEGAPLSRSLPSPLLYTLWKGVMAWSVVKLSCLSSFLSPPCPALSLRRTTWLPLQGPVPICASRVTRPVQSDIQSECPKPLSLSRTMQLCPSPPPPKTSLPNQSLLFRPI</sequence>
<dbReference type="EMBL" id="KZ820282">
    <property type="protein sequence ID" value="PWN48031.1"/>
    <property type="molecule type" value="Genomic_DNA"/>
</dbReference>
<protein>
    <submittedName>
        <fullName evidence="1">Uncharacterized protein</fullName>
    </submittedName>
</protein>
<proteinExistence type="predicted"/>
<evidence type="ECO:0000313" key="1">
    <source>
        <dbReference type="EMBL" id="PWN48031.1"/>
    </source>
</evidence>
<keyword evidence="2" id="KW-1185">Reference proteome</keyword>
<reference evidence="1 2" key="1">
    <citation type="journal article" date="2018" name="Mol. Biol. Evol.">
        <title>Broad Genomic Sampling Reveals a Smut Pathogenic Ancestry of the Fungal Clade Ustilaginomycotina.</title>
        <authorList>
            <person name="Kijpornyongpan T."/>
            <person name="Mondo S.J."/>
            <person name="Barry K."/>
            <person name="Sandor L."/>
            <person name="Lee J."/>
            <person name="Lipzen A."/>
            <person name="Pangilinan J."/>
            <person name="LaButti K."/>
            <person name="Hainaut M."/>
            <person name="Henrissat B."/>
            <person name="Grigoriev I.V."/>
            <person name="Spatafora J.W."/>
            <person name="Aime M.C."/>
        </authorList>
    </citation>
    <scope>NUCLEOTIDE SEQUENCE [LARGE SCALE GENOMIC DNA]</scope>
    <source>
        <strain evidence="1 2">SA 807</strain>
    </source>
</reference>
<evidence type="ECO:0000313" key="2">
    <source>
        <dbReference type="Proteomes" id="UP000245626"/>
    </source>
</evidence>
<organism evidence="1 2">
    <name type="scientific">Violaceomyces palustris</name>
    <dbReference type="NCBI Taxonomy" id="1673888"/>
    <lineage>
        <taxon>Eukaryota</taxon>
        <taxon>Fungi</taxon>
        <taxon>Dikarya</taxon>
        <taxon>Basidiomycota</taxon>
        <taxon>Ustilaginomycotina</taxon>
        <taxon>Ustilaginomycetes</taxon>
        <taxon>Violaceomycetales</taxon>
        <taxon>Violaceomycetaceae</taxon>
        <taxon>Violaceomyces</taxon>
    </lineage>
</organism>
<accession>A0ACD0NQE8</accession>
<name>A0ACD0NQE8_9BASI</name>
<gene>
    <name evidence="1" type="ORF">IE53DRAFT_217382</name>
</gene>